<evidence type="ECO:0000256" key="1">
    <source>
        <dbReference type="PROSITE-ProRule" id="PRU00325"/>
    </source>
</evidence>
<accession>A0A835L847</accession>
<proteinExistence type="predicted"/>
<dbReference type="InterPro" id="IPR007527">
    <property type="entry name" value="Znf_SWIM"/>
</dbReference>
<feature type="domain" description="SWIM-type" evidence="3">
    <location>
        <begin position="660"/>
        <end position="704"/>
    </location>
</feature>
<name>A0A835L847_SPOEX</name>
<organism evidence="4 5">
    <name type="scientific">Spodoptera exigua</name>
    <name type="common">Beet armyworm</name>
    <name type="synonym">Noctua fulgens</name>
    <dbReference type="NCBI Taxonomy" id="7107"/>
    <lineage>
        <taxon>Eukaryota</taxon>
        <taxon>Metazoa</taxon>
        <taxon>Ecdysozoa</taxon>
        <taxon>Arthropoda</taxon>
        <taxon>Hexapoda</taxon>
        <taxon>Insecta</taxon>
        <taxon>Pterygota</taxon>
        <taxon>Neoptera</taxon>
        <taxon>Endopterygota</taxon>
        <taxon>Lepidoptera</taxon>
        <taxon>Glossata</taxon>
        <taxon>Ditrysia</taxon>
        <taxon>Noctuoidea</taxon>
        <taxon>Noctuidae</taxon>
        <taxon>Amphipyrinae</taxon>
        <taxon>Spodoptera</taxon>
    </lineage>
</organism>
<sequence>MRKFKNNVVGFRGSKKEHTNFSPADYGLPTEGSCAFGYLDSKGFNSSRDVTLCLLPSGALIRIAPSWVQHDFMPKNSLTATLKPLKPVLALQTDILASMLANLTRIGLWWLSDIGAIFARCLSYALDDKGFTAASCLYIIKLSGALTDLASQQSQHTDDQITESPELLCHLRNCVLNWASSLDLRLQCIHLLHEALLQLYFMMLCATQKACVRLQHLRPKPYIITIQFNNAEFICQRCWRREAYPPRHRTSSEREQEPPVRASEQPADQPVIEPDQAEVQPDLAVVPHAGDQRVAVVDEQDIQHSIIHLPHISRPPNTSNSCIIFGCTGETRHRIPKHMKIRLLKDFNYYAPPFARVCEEHLLLNDFEILLSARNVSHDFNEAHIMDMMQIVKTMPQEGRVDFENIETMDPNEVYFLTGRSFEQFNRMFVETPSLSRRSKRPKTALAAYLIKLRTGEPNTRLADMGETQLTTADANKSRLVTICRWVVEVVNGRFKRDFKIFRQDYFNRALPHMQDYFRNAAAITNAFHDPITDNVNASGFMERINNRVNMENCLAQYVIHYNLNGRRIPFQSMSAELPDVRGFPRLSEEELVMFALGTYQIKLARSYYNEHARNGVNTIEVYRENNDLNNILNNYNITGNNFWLLRGKVQSRHTRSRIYHTYILVNSDHLGLEALNHYYCSCKSGRRTLGTCAHVMSIVWFLAYARYENIDHPAQFLDSIVIDENYL</sequence>
<dbReference type="AlphaFoldDB" id="A0A835L847"/>
<dbReference type="GO" id="GO:0008270">
    <property type="term" value="F:zinc ion binding"/>
    <property type="evidence" value="ECO:0007669"/>
    <property type="project" value="UniProtKB-KW"/>
</dbReference>
<protein>
    <recommendedName>
        <fullName evidence="3">SWIM-type domain-containing protein</fullName>
    </recommendedName>
</protein>
<keyword evidence="5" id="KW-1185">Reference proteome</keyword>
<dbReference type="Proteomes" id="UP000648187">
    <property type="component" value="Unassembled WGS sequence"/>
</dbReference>
<keyword evidence="1" id="KW-0863">Zinc-finger</keyword>
<gene>
    <name evidence="4" type="ORF">HW555_008128</name>
</gene>
<evidence type="ECO:0000313" key="4">
    <source>
        <dbReference type="EMBL" id="KAF9413682.1"/>
    </source>
</evidence>
<feature type="compositionally biased region" description="Basic and acidic residues" evidence="2">
    <location>
        <begin position="246"/>
        <end position="258"/>
    </location>
</feature>
<dbReference type="EMBL" id="JACKWZ010000152">
    <property type="protein sequence ID" value="KAF9413682.1"/>
    <property type="molecule type" value="Genomic_DNA"/>
</dbReference>
<dbReference type="PROSITE" id="PS50966">
    <property type="entry name" value="ZF_SWIM"/>
    <property type="match status" value="1"/>
</dbReference>
<feature type="region of interest" description="Disordered" evidence="2">
    <location>
        <begin position="246"/>
        <end position="271"/>
    </location>
</feature>
<keyword evidence="1" id="KW-0862">Zinc</keyword>
<evidence type="ECO:0000256" key="2">
    <source>
        <dbReference type="SAM" id="MobiDB-lite"/>
    </source>
</evidence>
<reference evidence="4" key="1">
    <citation type="submission" date="2020-08" db="EMBL/GenBank/DDBJ databases">
        <title>Spodoptera exigua strain:BAW_Kor-Di-RS1 Genome sequencing and assembly.</title>
        <authorList>
            <person name="Kim J."/>
            <person name="Nam H.Y."/>
            <person name="Kwon M."/>
            <person name="Choi J.H."/>
            <person name="Cho S.R."/>
            <person name="Kim G.-H."/>
        </authorList>
    </citation>
    <scope>NUCLEOTIDE SEQUENCE</scope>
    <source>
        <strain evidence="4">BAW_Kor-Di-RS1</strain>
        <tissue evidence="4">Whole-body</tissue>
    </source>
</reference>
<evidence type="ECO:0000259" key="3">
    <source>
        <dbReference type="PROSITE" id="PS50966"/>
    </source>
</evidence>
<keyword evidence="1" id="KW-0479">Metal-binding</keyword>
<comment type="caution">
    <text evidence="4">The sequence shown here is derived from an EMBL/GenBank/DDBJ whole genome shotgun (WGS) entry which is preliminary data.</text>
</comment>
<evidence type="ECO:0000313" key="5">
    <source>
        <dbReference type="Proteomes" id="UP000648187"/>
    </source>
</evidence>